<feature type="domain" description="Alcohol dehydrogenase iron-type/glycerol dehydrogenase GldA" evidence="4">
    <location>
        <begin position="10"/>
        <end position="153"/>
    </location>
</feature>
<organism evidence="6 7">
    <name type="scientific">Phytohabitans houttuyneae</name>
    <dbReference type="NCBI Taxonomy" id="1076126"/>
    <lineage>
        <taxon>Bacteria</taxon>
        <taxon>Bacillati</taxon>
        <taxon>Actinomycetota</taxon>
        <taxon>Actinomycetes</taxon>
        <taxon>Micromonosporales</taxon>
        <taxon>Micromonosporaceae</taxon>
    </lineage>
</organism>
<protein>
    <submittedName>
        <fullName evidence="6">Maleylacetate reductase</fullName>
    </submittedName>
</protein>
<dbReference type="EMBL" id="BLPF01000002">
    <property type="protein sequence ID" value="GFJ81593.1"/>
    <property type="molecule type" value="Genomic_DNA"/>
</dbReference>
<evidence type="ECO:0000256" key="2">
    <source>
        <dbReference type="ARBA" id="ARBA00023002"/>
    </source>
</evidence>
<evidence type="ECO:0000256" key="1">
    <source>
        <dbReference type="ARBA" id="ARBA00007358"/>
    </source>
</evidence>
<keyword evidence="3" id="KW-0520">NAD</keyword>
<dbReference type="SUPFAM" id="SSF56796">
    <property type="entry name" value="Dehydroquinate synthase-like"/>
    <property type="match status" value="1"/>
</dbReference>
<dbReference type="InterPro" id="IPR001670">
    <property type="entry name" value="ADH_Fe/GldA"/>
</dbReference>
<dbReference type="RefSeq" id="WP_173061026.1">
    <property type="nucleotide sequence ID" value="NZ_BAABGO010000031.1"/>
</dbReference>
<comment type="caution">
    <text evidence="6">The sequence shown here is derived from an EMBL/GenBank/DDBJ whole genome shotgun (WGS) entry which is preliminary data.</text>
</comment>
<keyword evidence="2" id="KW-0560">Oxidoreductase</keyword>
<keyword evidence="7" id="KW-1185">Reference proteome</keyword>
<dbReference type="Pfam" id="PF25137">
    <property type="entry name" value="ADH_Fe_C"/>
    <property type="match status" value="1"/>
</dbReference>
<dbReference type="InterPro" id="IPR034786">
    <property type="entry name" value="MAR"/>
</dbReference>
<proteinExistence type="inferred from homology"/>
<dbReference type="PANTHER" id="PTHR11496">
    <property type="entry name" value="ALCOHOL DEHYDROGENASE"/>
    <property type="match status" value="1"/>
</dbReference>
<dbReference type="Proteomes" id="UP000482800">
    <property type="component" value="Unassembled WGS sequence"/>
</dbReference>
<accession>A0A6V8K8R7</accession>
<evidence type="ECO:0000259" key="4">
    <source>
        <dbReference type="Pfam" id="PF00465"/>
    </source>
</evidence>
<feature type="domain" description="Fe-containing alcohol dehydrogenase-like C-terminal" evidence="5">
    <location>
        <begin position="167"/>
        <end position="345"/>
    </location>
</feature>
<gene>
    <name evidence="6" type="ORF">Phou_057730</name>
</gene>
<reference evidence="6 7" key="1">
    <citation type="submission" date="2020-03" db="EMBL/GenBank/DDBJ databases">
        <title>Whole genome shotgun sequence of Phytohabitans houttuyneae NBRC 108639.</title>
        <authorList>
            <person name="Komaki H."/>
            <person name="Tamura T."/>
        </authorList>
    </citation>
    <scope>NUCLEOTIDE SEQUENCE [LARGE SCALE GENOMIC DNA]</scope>
    <source>
        <strain evidence="6 7">NBRC 108639</strain>
    </source>
</reference>
<evidence type="ECO:0000313" key="7">
    <source>
        <dbReference type="Proteomes" id="UP000482800"/>
    </source>
</evidence>
<dbReference type="InterPro" id="IPR056798">
    <property type="entry name" value="ADH_Fe_C"/>
</dbReference>
<dbReference type="InterPro" id="IPR039697">
    <property type="entry name" value="Alcohol_dehydrogenase_Fe"/>
</dbReference>
<dbReference type="Gene3D" id="3.40.50.1970">
    <property type="match status" value="1"/>
</dbReference>
<dbReference type="Pfam" id="PF00465">
    <property type="entry name" value="Fe-ADH"/>
    <property type="match status" value="1"/>
</dbReference>
<dbReference type="CDD" id="cd08177">
    <property type="entry name" value="MAR"/>
    <property type="match status" value="1"/>
</dbReference>
<dbReference type="GO" id="GO:0046872">
    <property type="term" value="F:metal ion binding"/>
    <property type="evidence" value="ECO:0007669"/>
    <property type="project" value="InterPro"/>
</dbReference>
<dbReference type="GO" id="GO:0018506">
    <property type="term" value="F:maleylacetate reductase activity"/>
    <property type="evidence" value="ECO:0007669"/>
    <property type="project" value="InterPro"/>
</dbReference>
<evidence type="ECO:0000256" key="3">
    <source>
        <dbReference type="ARBA" id="ARBA00023027"/>
    </source>
</evidence>
<dbReference type="AlphaFoldDB" id="A0A6V8K8R7"/>
<reference evidence="6 7" key="2">
    <citation type="submission" date="2020-03" db="EMBL/GenBank/DDBJ databases">
        <authorList>
            <person name="Ichikawa N."/>
            <person name="Kimura A."/>
            <person name="Kitahashi Y."/>
            <person name="Uohara A."/>
        </authorList>
    </citation>
    <scope>NUCLEOTIDE SEQUENCE [LARGE SCALE GENOMIC DNA]</scope>
    <source>
        <strain evidence="6 7">NBRC 108639</strain>
    </source>
</reference>
<comment type="similarity">
    <text evidence="1">Belongs to the iron-containing alcohol dehydrogenase family.</text>
</comment>
<evidence type="ECO:0000313" key="6">
    <source>
        <dbReference type="EMBL" id="GFJ81593.1"/>
    </source>
</evidence>
<dbReference type="GO" id="GO:0004022">
    <property type="term" value="F:alcohol dehydrogenase (NAD+) activity"/>
    <property type="evidence" value="ECO:0007669"/>
    <property type="project" value="TreeGrafter"/>
</dbReference>
<evidence type="ECO:0000259" key="5">
    <source>
        <dbReference type="Pfam" id="PF25137"/>
    </source>
</evidence>
<name>A0A6V8K8R7_9ACTN</name>
<sequence length="360" mass="36904">MRGFTYQPSPVRVVFGEGAAGALPDELGRLRLHRPVIISTPGQAATVRELTAAHTHRIAGYLPQAVAHVPAAVVEGARTAVRDLRADGLVAIGGGSAIGLAKAIARADGLPIVAVPTTYAGSEMTPIWGLTEDGVKKTGRDPRVLPRTAIYDPDLTRALPPGVAGPSGLNALAHAVEALYAPDRSPPVDLLAEEGIRALGEALPALVTAPDADLRARALYGAWLCGTCLGSTAMSLHHKLCHVLGGAFDLPHAGLHAVLLPYVMAYNAGHAPDADATVARALRADSGAAGLHRLAVAVGAPPSLRALGMRAADLEHAAGLATRDAYANPRPVTRAGVRDLLQAAFDGASPRPGVPPSLAV</sequence>
<dbReference type="Gene3D" id="1.20.1090.10">
    <property type="entry name" value="Dehydroquinate synthase-like - alpha domain"/>
    <property type="match status" value="1"/>
</dbReference>
<dbReference type="PANTHER" id="PTHR11496:SF102">
    <property type="entry name" value="ALCOHOL DEHYDROGENASE 4"/>
    <property type="match status" value="1"/>
</dbReference>